<feature type="chain" id="PRO_5034147902" description="Reverse transcriptase domain-containing protein" evidence="1">
    <location>
        <begin position="18"/>
        <end position="168"/>
    </location>
</feature>
<evidence type="ECO:0000313" key="3">
    <source>
        <dbReference type="Proteomes" id="UP000694523"/>
    </source>
</evidence>
<reference evidence="2" key="1">
    <citation type="submission" date="2025-08" db="UniProtKB">
        <authorList>
            <consortium name="Ensembl"/>
        </authorList>
    </citation>
    <scope>IDENTIFICATION</scope>
</reference>
<dbReference type="PANTHER" id="PTHR33332">
    <property type="entry name" value="REVERSE TRANSCRIPTASE DOMAIN-CONTAINING PROTEIN"/>
    <property type="match status" value="1"/>
</dbReference>
<organism evidence="2 3">
    <name type="scientific">Neogobius melanostomus</name>
    <name type="common">round goby</name>
    <dbReference type="NCBI Taxonomy" id="47308"/>
    <lineage>
        <taxon>Eukaryota</taxon>
        <taxon>Metazoa</taxon>
        <taxon>Chordata</taxon>
        <taxon>Craniata</taxon>
        <taxon>Vertebrata</taxon>
        <taxon>Euteleostomi</taxon>
        <taxon>Actinopterygii</taxon>
        <taxon>Neopterygii</taxon>
        <taxon>Teleostei</taxon>
        <taxon>Neoteleostei</taxon>
        <taxon>Acanthomorphata</taxon>
        <taxon>Gobiaria</taxon>
        <taxon>Gobiiformes</taxon>
        <taxon>Gobioidei</taxon>
        <taxon>Gobiidae</taxon>
        <taxon>Benthophilinae</taxon>
        <taxon>Neogobiini</taxon>
        <taxon>Neogobius</taxon>
    </lineage>
</organism>
<name>A0A8C6TNG6_9GOBI</name>
<evidence type="ECO:0000313" key="2">
    <source>
        <dbReference type="Ensembl" id="ENSNMLP00000022761.1"/>
    </source>
</evidence>
<dbReference type="AlphaFoldDB" id="A0A8C6TNG6"/>
<reference evidence="2" key="2">
    <citation type="submission" date="2025-09" db="UniProtKB">
        <authorList>
            <consortium name="Ensembl"/>
        </authorList>
    </citation>
    <scope>IDENTIFICATION</scope>
</reference>
<feature type="signal peptide" evidence="1">
    <location>
        <begin position="1"/>
        <end position="17"/>
    </location>
</feature>
<dbReference type="Proteomes" id="UP000694523">
    <property type="component" value="Unplaced"/>
</dbReference>
<proteinExistence type="predicted"/>
<dbReference type="Ensembl" id="ENSNMLT00000025491.1">
    <property type="protein sequence ID" value="ENSNMLP00000022761.1"/>
    <property type="gene ID" value="ENSNMLG00000014686.1"/>
</dbReference>
<protein>
    <recommendedName>
        <fullName evidence="4">Reverse transcriptase domain-containing protein</fullName>
    </recommendedName>
</protein>
<accession>A0A8C6TNG6</accession>
<keyword evidence="3" id="KW-1185">Reference proteome</keyword>
<keyword evidence="1" id="KW-0732">Signal</keyword>
<evidence type="ECO:0008006" key="4">
    <source>
        <dbReference type="Google" id="ProtNLM"/>
    </source>
</evidence>
<sequence length="168" mass="19122">MLTILSWKFLVLHTIRTALFSNSVKTEKRQNYVKMGEFTSGYLDIGCGVPQGSVLGPKLFNLYINDIFNVNLVTNINCELRKLKTWMDINKLSLNLNKTKVMFFGNYNGKPDSVNIEGVVLDTVSEIKFLGVIIDSKLSWKPHIRHIQGKVSKSISIINKYVCVCMWS</sequence>
<evidence type="ECO:0000256" key="1">
    <source>
        <dbReference type="SAM" id="SignalP"/>
    </source>
</evidence>